<dbReference type="EMBL" id="REGN01001308">
    <property type="protein sequence ID" value="RNA35631.1"/>
    <property type="molecule type" value="Genomic_DNA"/>
</dbReference>
<proteinExistence type="predicted"/>
<sequence length="637" mass="73649">MTERIIIDNNKLEYLSSKQNLILKLFATSLQLGEIINSSSNPNENKLWIILSGTKINTRKAKKFINSLCYPEVKDRISIEKKSADILRSKNFINNLIEQYQVFIEVLNNQILIQGSAEDAASVKQILNAENIRIKEPIVFSIDDKSEDSEIIFLKDSYELFDDTNSKNFNSKSVRKNEKFEKNKIDNLVQFEPKKSTLKNQDCEIIHFVPSSSKQESKNTNNSASLNEYAELFSMEFDKEAEKLNKVKRIDKLISVMPDQQKILALNHVNSYQKKNLPKMTENDSIIFFGQNPANSANSHDVAFNNFENMMQNFETENNSNRHQIKFESNKAKNRARSRTERDSNQTSNTQNDKINQNNKHNRSKSSAPVKKNNSRELRHIIIDGSNVAREHGKLFGKFFSCKGIKLAVDYFLNRGHENIYAVVPRFRRGNSDKECPTRNPEILDELEEKGLLTYTPSRYVENRLIVSYDDRFILDAALYYDGIIVSNDNYRDLMKEKPEWKKLVENNLLLFSFIGDLFMVAADPMGRNGPKLDEFLTKPSGKSNDIKQIHSSSVLTGLQPNTSSNDSQLKNLINFKQSQSQVLKKKKNRTEEREQLVELLKDIFPNDENNIRSLVYEYKEIQDVKYSILSNKMFTN</sequence>
<evidence type="ECO:0000259" key="3">
    <source>
        <dbReference type="Pfam" id="PF23050"/>
    </source>
</evidence>
<accession>A0A3M7SIN8</accession>
<dbReference type="Pfam" id="PF23050">
    <property type="entry name" value="KH_N4BP1_1st"/>
    <property type="match status" value="1"/>
</dbReference>
<dbReference type="PANTHER" id="PTHR12876">
    <property type="entry name" value="N4BP1-RELATED"/>
    <property type="match status" value="1"/>
</dbReference>
<dbReference type="AlphaFoldDB" id="A0A3M7SIN8"/>
<dbReference type="GO" id="GO:0005634">
    <property type="term" value="C:nucleus"/>
    <property type="evidence" value="ECO:0007669"/>
    <property type="project" value="TreeGrafter"/>
</dbReference>
<evidence type="ECO:0000259" key="2">
    <source>
        <dbReference type="Pfam" id="PF11977"/>
    </source>
</evidence>
<feature type="domain" description="N4BP1 first type I KH-domain" evidence="3">
    <location>
        <begin position="5"/>
        <end position="69"/>
    </location>
</feature>
<feature type="non-terminal residue" evidence="4">
    <location>
        <position position="637"/>
    </location>
</feature>
<dbReference type="CDD" id="cd18719">
    <property type="entry name" value="PIN_Zc3h12a-N4BP1-like"/>
    <property type="match status" value="1"/>
</dbReference>
<dbReference type="Pfam" id="PF11977">
    <property type="entry name" value="RNase_Zc3h12a"/>
    <property type="match status" value="1"/>
</dbReference>
<feature type="region of interest" description="Disordered" evidence="1">
    <location>
        <begin position="318"/>
        <end position="377"/>
    </location>
</feature>
<evidence type="ECO:0000313" key="4">
    <source>
        <dbReference type="EMBL" id="RNA35631.1"/>
    </source>
</evidence>
<keyword evidence="5" id="KW-1185">Reference proteome</keyword>
<dbReference type="GO" id="GO:0003729">
    <property type="term" value="F:mRNA binding"/>
    <property type="evidence" value="ECO:0007669"/>
    <property type="project" value="TreeGrafter"/>
</dbReference>
<dbReference type="FunFam" id="3.40.50.11980:FF:000001">
    <property type="entry name" value="ZC3H12A isoform 1"/>
    <property type="match status" value="1"/>
</dbReference>
<dbReference type="Gene3D" id="3.40.50.11980">
    <property type="match status" value="1"/>
</dbReference>
<evidence type="ECO:0000256" key="1">
    <source>
        <dbReference type="SAM" id="MobiDB-lite"/>
    </source>
</evidence>
<evidence type="ECO:0000313" key="5">
    <source>
        <dbReference type="Proteomes" id="UP000276133"/>
    </source>
</evidence>
<dbReference type="OrthoDB" id="392925at2759"/>
<dbReference type="GO" id="GO:0004521">
    <property type="term" value="F:RNA endonuclease activity"/>
    <property type="evidence" value="ECO:0007669"/>
    <property type="project" value="TreeGrafter"/>
</dbReference>
<comment type="caution">
    <text evidence="4">The sequence shown here is derived from an EMBL/GenBank/DDBJ whole genome shotgun (WGS) entry which is preliminary data.</text>
</comment>
<dbReference type="InterPro" id="IPR021869">
    <property type="entry name" value="RNase_Zc3h12_NYN"/>
</dbReference>
<feature type="domain" description="RNase NYN" evidence="2">
    <location>
        <begin position="378"/>
        <end position="535"/>
    </location>
</feature>
<organism evidence="4 5">
    <name type="scientific">Brachionus plicatilis</name>
    <name type="common">Marine rotifer</name>
    <name type="synonym">Brachionus muelleri</name>
    <dbReference type="NCBI Taxonomy" id="10195"/>
    <lineage>
        <taxon>Eukaryota</taxon>
        <taxon>Metazoa</taxon>
        <taxon>Spiralia</taxon>
        <taxon>Gnathifera</taxon>
        <taxon>Rotifera</taxon>
        <taxon>Eurotatoria</taxon>
        <taxon>Monogononta</taxon>
        <taxon>Pseudotrocha</taxon>
        <taxon>Ploima</taxon>
        <taxon>Brachionidae</taxon>
        <taxon>Brachionus</taxon>
    </lineage>
</organism>
<protein>
    <submittedName>
        <fullName evidence="4">Ribonuclease</fullName>
    </submittedName>
</protein>
<dbReference type="InterPro" id="IPR051101">
    <property type="entry name" value="ZC3H12/N4BP1_RNase_Reg"/>
</dbReference>
<dbReference type="PANTHER" id="PTHR12876:SF35">
    <property type="entry name" value="LD08718P-RELATED"/>
    <property type="match status" value="1"/>
</dbReference>
<reference evidence="4 5" key="1">
    <citation type="journal article" date="2018" name="Sci. Rep.">
        <title>Genomic signatures of local adaptation to the degree of environmental predictability in rotifers.</title>
        <authorList>
            <person name="Franch-Gras L."/>
            <person name="Hahn C."/>
            <person name="Garcia-Roger E.M."/>
            <person name="Carmona M.J."/>
            <person name="Serra M."/>
            <person name="Gomez A."/>
        </authorList>
    </citation>
    <scope>NUCLEOTIDE SEQUENCE [LARGE SCALE GENOMIC DNA]</scope>
    <source>
        <strain evidence="4">HYR1</strain>
    </source>
</reference>
<dbReference type="Proteomes" id="UP000276133">
    <property type="component" value="Unassembled WGS sequence"/>
</dbReference>
<gene>
    <name evidence="4" type="ORF">BpHYR1_042058</name>
</gene>
<dbReference type="GO" id="GO:0036464">
    <property type="term" value="C:cytoplasmic ribonucleoprotein granule"/>
    <property type="evidence" value="ECO:0007669"/>
    <property type="project" value="TreeGrafter"/>
</dbReference>
<feature type="compositionally biased region" description="Polar residues" evidence="1">
    <location>
        <begin position="345"/>
        <end position="359"/>
    </location>
</feature>
<dbReference type="STRING" id="10195.A0A3M7SIN8"/>
<dbReference type="InterPro" id="IPR056629">
    <property type="entry name" value="KH_N4BP1_1st"/>
</dbReference>
<name>A0A3M7SIN8_BRAPC</name>